<dbReference type="VEuPathDB" id="MicrosporidiaDB:A0H76_1684"/>
<dbReference type="Proteomes" id="UP000192501">
    <property type="component" value="Unassembled WGS sequence"/>
</dbReference>
<sequence length="88" mass="10565">MKIKRYYETIIKNIVNLLTLHLIKNGEKSLIFKKLLSFAENTDNDIKLSICKNLLKILIEFRTIKDDYILNRIIITFEIQARNNYIKY</sequence>
<dbReference type="VEuPathDB" id="MicrosporidiaDB:HERIO_2611"/>
<dbReference type="AlphaFoldDB" id="A0A1X0QGZ7"/>
<comment type="caution">
    <text evidence="1">The sequence shown here is derived from an EMBL/GenBank/DDBJ whole genome shotgun (WGS) entry which is preliminary data.</text>
</comment>
<accession>A0A1X0QGZ7</accession>
<dbReference type="EMBL" id="LTAI01000375">
    <property type="protein sequence ID" value="ORD98934.1"/>
    <property type="molecule type" value="Genomic_DNA"/>
</dbReference>
<proteinExistence type="predicted"/>
<evidence type="ECO:0000313" key="1">
    <source>
        <dbReference type="EMBL" id="ORD98934.1"/>
    </source>
</evidence>
<gene>
    <name evidence="1" type="ORF">A0H76_1684</name>
</gene>
<evidence type="ECO:0000313" key="2">
    <source>
        <dbReference type="Proteomes" id="UP000192501"/>
    </source>
</evidence>
<organism evidence="1 2">
    <name type="scientific">Hepatospora eriocheir</name>
    <dbReference type="NCBI Taxonomy" id="1081669"/>
    <lineage>
        <taxon>Eukaryota</taxon>
        <taxon>Fungi</taxon>
        <taxon>Fungi incertae sedis</taxon>
        <taxon>Microsporidia</taxon>
        <taxon>Hepatosporidae</taxon>
        <taxon>Hepatospora</taxon>
    </lineage>
</organism>
<name>A0A1X0QGZ7_9MICR</name>
<reference evidence="1 2" key="1">
    <citation type="journal article" date="2017" name="Environ. Microbiol.">
        <title>Decay of the glycolytic pathway and adaptation to intranuclear parasitism within Enterocytozoonidae microsporidia.</title>
        <authorList>
            <person name="Wiredu Boakye D."/>
            <person name="Jaroenlak P."/>
            <person name="Prachumwat A."/>
            <person name="Williams T.A."/>
            <person name="Bateman K.S."/>
            <person name="Itsathitphaisarn O."/>
            <person name="Sritunyalucksana K."/>
            <person name="Paszkiewicz K.H."/>
            <person name="Moore K.A."/>
            <person name="Stentiford G.D."/>
            <person name="Williams B.A."/>
        </authorList>
    </citation>
    <scope>NUCLEOTIDE SEQUENCE [LARGE SCALE GENOMIC DNA]</scope>
    <source>
        <strain evidence="2">canceri</strain>
    </source>
</reference>
<protein>
    <submittedName>
        <fullName evidence="1">Uncharacterized protein</fullName>
    </submittedName>
</protein>